<evidence type="ECO:0000256" key="1">
    <source>
        <dbReference type="ARBA" id="ARBA00023075"/>
    </source>
</evidence>
<keyword evidence="1" id="KW-0830">Ubiquinone</keyword>
<name>A0A094IXY8_9GAMM</name>
<dbReference type="EMBL" id="JPER01000001">
    <property type="protein sequence ID" value="KFZ31962.1"/>
    <property type="molecule type" value="Genomic_DNA"/>
</dbReference>
<evidence type="ECO:0000313" key="4">
    <source>
        <dbReference type="Proteomes" id="UP000054363"/>
    </source>
</evidence>
<dbReference type="SUPFAM" id="SSF54292">
    <property type="entry name" value="2Fe-2S ferredoxin-like"/>
    <property type="match status" value="1"/>
</dbReference>
<dbReference type="STRING" id="435908.IDSA_04600"/>
<organism evidence="3 4">
    <name type="scientific">Pseudidiomarina salinarum</name>
    <dbReference type="NCBI Taxonomy" id="435908"/>
    <lineage>
        <taxon>Bacteria</taxon>
        <taxon>Pseudomonadati</taxon>
        <taxon>Pseudomonadota</taxon>
        <taxon>Gammaproteobacteria</taxon>
        <taxon>Alteromonadales</taxon>
        <taxon>Idiomarinaceae</taxon>
        <taxon>Pseudidiomarina</taxon>
    </lineage>
</organism>
<dbReference type="InterPro" id="IPR006058">
    <property type="entry name" value="2Fe2S_fd_BS"/>
</dbReference>
<dbReference type="Gene3D" id="3.10.20.30">
    <property type="match status" value="1"/>
</dbReference>
<reference evidence="3 4" key="1">
    <citation type="submission" date="2014-06" db="EMBL/GenBank/DDBJ databases">
        <title>The draft genome sequence of Idiomarina salinarum ISL-52.</title>
        <authorList>
            <person name="Du J."/>
            <person name="Shao Z."/>
        </authorList>
    </citation>
    <scope>NUCLEOTIDE SEQUENCE [LARGE SCALE GENOMIC DNA]</scope>
    <source>
        <strain evidence="3 4">ISL-52</strain>
    </source>
</reference>
<evidence type="ECO:0000259" key="2">
    <source>
        <dbReference type="PROSITE" id="PS51085"/>
    </source>
</evidence>
<dbReference type="InterPro" id="IPR036010">
    <property type="entry name" value="2Fe-2S_ferredoxin-like_sf"/>
</dbReference>
<dbReference type="PROSITE" id="PS00197">
    <property type="entry name" value="2FE2S_FER_1"/>
    <property type="match status" value="1"/>
</dbReference>
<proteinExistence type="predicted"/>
<dbReference type="InterPro" id="IPR012675">
    <property type="entry name" value="Beta-grasp_dom_sf"/>
</dbReference>
<dbReference type="GO" id="GO:0051537">
    <property type="term" value="F:2 iron, 2 sulfur cluster binding"/>
    <property type="evidence" value="ECO:0007669"/>
    <property type="project" value="InterPro"/>
</dbReference>
<dbReference type="PROSITE" id="PS51085">
    <property type="entry name" value="2FE2S_FER_2"/>
    <property type="match status" value="1"/>
</dbReference>
<dbReference type="CDD" id="cd00207">
    <property type="entry name" value="fer2"/>
    <property type="match status" value="1"/>
</dbReference>
<dbReference type="AlphaFoldDB" id="A0A094IXY8"/>
<dbReference type="Pfam" id="PF00111">
    <property type="entry name" value="Fer2"/>
    <property type="match status" value="1"/>
</dbReference>
<dbReference type="InterPro" id="IPR001041">
    <property type="entry name" value="2Fe-2S_ferredoxin-type"/>
</dbReference>
<keyword evidence="4" id="KW-1185">Reference proteome</keyword>
<dbReference type="NCBIfam" id="NF007985">
    <property type="entry name" value="PRK10713.1"/>
    <property type="match status" value="1"/>
</dbReference>
<accession>A0A094IXY8</accession>
<dbReference type="OrthoDB" id="9796486at2"/>
<protein>
    <submittedName>
        <fullName evidence="3">(Fe-S)-binding protein</fullName>
    </submittedName>
</protein>
<feature type="domain" description="2Fe-2S ferredoxin-type" evidence="2">
    <location>
        <begin position="5"/>
        <end position="86"/>
    </location>
</feature>
<gene>
    <name evidence="3" type="ORF">IDSA_04600</name>
</gene>
<dbReference type="RefSeq" id="WP_034774559.1">
    <property type="nucleotide sequence ID" value="NZ_JPER01000001.1"/>
</dbReference>
<sequence length="86" mass="9420">MSKSYKIKVNGQHELAVDASTSTLLEAMEAAEIETHYHCRNGFCGACRTQLIQGEVTYINEPLAFVRPGECLACCCIAASDLEINH</sequence>
<dbReference type="eggNOG" id="COG1018">
    <property type="taxonomic scope" value="Bacteria"/>
</dbReference>
<dbReference type="Proteomes" id="UP000054363">
    <property type="component" value="Unassembled WGS sequence"/>
</dbReference>
<evidence type="ECO:0000313" key="3">
    <source>
        <dbReference type="EMBL" id="KFZ31962.1"/>
    </source>
</evidence>
<comment type="caution">
    <text evidence="3">The sequence shown here is derived from an EMBL/GenBank/DDBJ whole genome shotgun (WGS) entry which is preliminary data.</text>
</comment>